<gene>
    <name evidence="1" type="ORF">GLOINDRAFT_30126</name>
</gene>
<evidence type="ECO:0000313" key="1">
    <source>
        <dbReference type="EMBL" id="ESA09798.1"/>
    </source>
</evidence>
<proteinExistence type="predicted"/>
<dbReference type="VEuPathDB" id="FungiDB:RhiirFUN_001239"/>
<name>U9TTZ1_RHIID</name>
<dbReference type="AlphaFoldDB" id="U9TTZ1"/>
<reference evidence="1" key="1">
    <citation type="submission" date="2013-07" db="EMBL/GenBank/DDBJ databases">
        <title>The genome of an arbuscular mycorrhizal fungus provides insights into the evolution of the oldest plant symbiosis.</title>
        <authorList>
            <consortium name="DOE Joint Genome Institute"/>
            <person name="Tisserant E."/>
            <person name="Malbreil M."/>
            <person name="Kuo A."/>
            <person name="Kohler A."/>
            <person name="Symeonidi A."/>
            <person name="Balestrini R."/>
            <person name="Charron P."/>
            <person name="Duensing N."/>
            <person name="Frei-dit-Frey N."/>
            <person name="Gianinazzi-Pearson V."/>
            <person name="Gilbert B."/>
            <person name="Handa Y."/>
            <person name="Hijri M."/>
            <person name="Kaul R."/>
            <person name="Kawaguchi M."/>
            <person name="Krajinski F."/>
            <person name="Lammers P."/>
            <person name="Lapierre D."/>
            <person name="Masclaux F.G."/>
            <person name="Murat C."/>
            <person name="Morin E."/>
            <person name="Ndikumana S."/>
            <person name="Pagni M."/>
            <person name="Petitpierre D."/>
            <person name="Requena N."/>
            <person name="Rosikiewicz P."/>
            <person name="Riley R."/>
            <person name="Saito K."/>
            <person name="San Clemente H."/>
            <person name="Shapiro H."/>
            <person name="van Tuinen D."/>
            <person name="Becard G."/>
            <person name="Bonfante P."/>
            <person name="Paszkowski U."/>
            <person name="Shachar-Hill Y."/>
            <person name="Young J.P."/>
            <person name="Sanders I.R."/>
            <person name="Henrissat B."/>
            <person name="Rensing S.A."/>
            <person name="Grigoriev I.V."/>
            <person name="Corradi N."/>
            <person name="Roux C."/>
            <person name="Martin F."/>
        </authorList>
    </citation>
    <scope>NUCLEOTIDE SEQUENCE</scope>
    <source>
        <strain evidence="1">DAOM 197198</strain>
    </source>
</reference>
<sequence>MWDTWFTAELGLADIKERCNSKHIKKLKQIFMRRKNGKLGGKAIELEGPEDAQIMKPNHKLLKKSIEKKTLPISDDQLAEWSLLRKEWEEANSENLLEKKVNEFNTLNAGLSQDFKKIKKLIKT</sequence>
<dbReference type="HOGENOM" id="CLU_2005105_0_0_1"/>
<organism evidence="1">
    <name type="scientific">Rhizophagus irregularis (strain DAOM 181602 / DAOM 197198 / MUCL 43194)</name>
    <name type="common">Arbuscular mycorrhizal fungus</name>
    <name type="synonym">Glomus intraradices</name>
    <dbReference type="NCBI Taxonomy" id="747089"/>
    <lineage>
        <taxon>Eukaryota</taxon>
        <taxon>Fungi</taxon>
        <taxon>Fungi incertae sedis</taxon>
        <taxon>Mucoromycota</taxon>
        <taxon>Glomeromycotina</taxon>
        <taxon>Glomeromycetes</taxon>
        <taxon>Glomerales</taxon>
        <taxon>Glomeraceae</taxon>
        <taxon>Rhizophagus</taxon>
    </lineage>
</organism>
<dbReference type="EMBL" id="KI287711">
    <property type="protein sequence ID" value="ESA09798.1"/>
    <property type="molecule type" value="Genomic_DNA"/>
</dbReference>
<protein>
    <submittedName>
        <fullName evidence="1">Uncharacterized protein</fullName>
    </submittedName>
</protein>
<accession>U9TTZ1</accession>